<accession>A0ABQ4ZNT9</accession>
<keyword evidence="2" id="KW-1185">Reference proteome</keyword>
<comment type="caution">
    <text evidence="1">The sequence shown here is derived from an EMBL/GenBank/DDBJ whole genome shotgun (WGS) entry which is preliminary data.</text>
</comment>
<gene>
    <name evidence="1" type="ORF">Tco_0774198</name>
</gene>
<sequence length="116" mass="13755">MPPTLFAEIDRDVRELYTRSGAVRDEIFSQTYRIRSLEYEQKRTAMTFGALWRLVLALEAWAGRVDTRMADMSRAGYDDHRLVQDLLVQQAALHRELHEMRDRVTALERERDSREQ</sequence>
<organism evidence="1 2">
    <name type="scientific">Tanacetum coccineum</name>
    <dbReference type="NCBI Taxonomy" id="301880"/>
    <lineage>
        <taxon>Eukaryota</taxon>
        <taxon>Viridiplantae</taxon>
        <taxon>Streptophyta</taxon>
        <taxon>Embryophyta</taxon>
        <taxon>Tracheophyta</taxon>
        <taxon>Spermatophyta</taxon>
        <taxon>Magnoliopsida</taxon>
        <taxon>eudicotyledons</taxon>
        <taxon>Gunneridae</taxon>
        <taxon>Pentapetalae</taxon>
        <taxon>asterids</taxon>
        <taxon>campanulids</taxon>
        <taxon>Asterales</taxon>
        <taxon>Asteraceae</taxon>
        <taxon>Asteroideae</taxon>
        <taxon>Anthemideae</taxon>
        <taxon>Anthemidinae</taxon>
        <taxon>Tanacetum</taxon>
    </lineage>
</organism>
<name>A0ABQ4ZNT9_9ASTR</name>
<reference evidence="1" key="1">
    <citation type="journal article" date="2022" name="Int. J. Mol. Sci.">
        <title>Draft Genome of Tanacetum Coccineum: Genomic Comparison of Closely Related Tanacetum-Family Plants.</title>
        <authorList>
            <person name="Yamashiro T."/>
            <person name="Shiraishi A."/>
            <person name="Nakayama K."/>
            <person name="Satake H."/>
        </authorList>
    </citation>
    <scope>NUCLEOTIDE SEQUENCE</scope>
</reference>
<dbReference type="Proteomes" id="UP001151760">
    <property type="component" value="Unassembled WGS sequence"/>
</dbReference>
<evidence type="ECO:0000313" key="1">
    <source>
        <dbReference type="EMBL" id="GJS91562.1"/>
    </source>
</evidence>
<protein>
    <submittedName>
        <fullName evidence="1">Uncharacterized protein</fullName>
    </submittedName>
</protein>
<reference evidence="1" key="2">
    <citation type="submission" date="2022-01" db="EMBL/GenBank/DDBJ databases">
        <authorList>
            <person name="Yamashiro T."/>
            <person name="Shiraishi A."/>
            <person name="Satake H."/>
            <person name="Nakayama K."/>
        </authorList>
    </citation>
    <scope>NUCLEOTIDE SEQUENCE</scope>
</reference>
<dbReference type="EMBL" id="BQNB010011515">
    <property type="protein sequence ID" value="GJS91562.1"/>
    <property type="molecule type" value="Genomic_DNA"/>
</dbReference>
<evidence type="ECO:0000313" key="2">
    <source>
        <dbReference type="Proteomes" id="UP001151760"/>
    </source>
</evidence>
<proteinExistence type="predicted"/>